<dbReference type="STRING" id="1117702.AQZ52_00205"/>
<dbReference type="InterPro" id="IPR036250">
    <property type="entry name" value="AcylCo_DH-like_C"/>
</dbReference>
<comment type="cofactor">
    <cofactor evidence="1">
        <name>FAD</name>
        <dbReference type="ChEBI" id="CHEBI:57692"/>
    </cofactor>
</comment>
<dbReference type="SUPFAM" id="SSF47203">
    <property type="entry name" value="Acyl-CoA dehydrogenase C-terminal domain-like"/>
    <property type="match status" value="1"/>
</dbReference>
<evidence type="ECO:0000256" key="4">
    <source>
        <dbReference type="ARBA" id="ARBA00022827"/>
    </source>
</evidence>
<dbReference type="RefSeq" id="WP_067905963.1">
    <property type="nucleotide sequence ID" value="NZ_KQ954244.1"/>
</dbReference>
<dbReference type="OrthoDB" id="7328575at2"/>
<dbReference type="EMBL" id="LLZS01000001">
    <property type="protein sequence ID" value="KUR73447.1"/>
    <property type="molecule type" value="Genomic_DNA"/>
</dbReference>
<evidence type="ECO:0000313" key="9">
    <source>
        <dbReference type="Proteomes" id="UP000058012"/>
    </source>
</evidence>
<dbReference type="InterPro" id="IPR013786">
    <property type="entry name" value="AcylCoA_DH/ox_N"/>
</dbReference>
<gene>
    <name evidence="8" type="ORF">AQZ52_00205</name>
</gene>
<dbReference type="Gene3D" id="1.20.140.10">
    <property type="entry name" value="Butyryl-CoA Dehydrogenase, subunit A, domain 3"/>
    <property type="match status" value="1"/>
</dbReference>
<organism evidence="8 9">
    <name type="scientific">Novosphingobium fuchskuhlense</name>
    <dbReference type="NCBI Taxonomy" id="1117702"/>
    <lineage>
        <taxon>Bacteria</taxon>
        <taxon>Pseudomonadati</taxon>
        <taxon>Pseudomonadota</taxon>
        <taxon>Alphaproteobacteria</taxon>
        <taxon>Sphingomonadales</taxon>
        <taxon>Sphingomonadaceae</taxon>
        <taxon>Novosphingobium</taxon>
    </lineage>
</organism>
<proteinExistence type="inferred from homology"/>
<keyword evidence="3" id="KW-0285">Flavoprotein</keyword>
<name>A0A124JWL2_9SPHN</name>
<evidence type="ECO:0000313" key="8">
    <source>
        <dbReference type="EMBL" id="KUR73447.1"/>
    </source>
</evidence>
<evidence type="ECO:0000259" key="7">
    <source>
        <dbReference type="Pfam" id="PF02771"/>
    </source>
</evidence>
<keyword evidence="4" id="KW-0274">FAD</keyword>
<accession>A0A124JWL2</accession>
<dbReference type="PANTHER" id="PTHR43884:SF20">
    <property type="entry name" value="ACYL-COA DEHYDROGENASE FADE28"/>
    <property type="match status" value="1"/>
</dbReference>
<dbReference type="GO" id="GO:0050660">
    <property type="term" value="F:flavin adenine dinucleotide binding"/>
    <property type="evidence" value="ECO:0007669"/>
    <property type="project" value="InterPro"/>
</dbReference>
<dbReference type="Gene3D" id="1.10.540.10">
    <property type="entry name" value="Acyl-CoA dehydrogenase/oxidase, N-terminal domain"/>
    <property type="match status" value="1"/>
</dbReference>
<protein>
    <recommendedName>
        <fullName evidence="10">Acyl-CoA dehydrogenase</fullName>
    </recommendedName>
</protein>
<keyword evidence="9" id="KW-1185">Reference proteome</keyword>
<dbReference type="InterPro" id="IPR009075">
    <property type="entry name" value="AcylCo_DH/oxidase_C"/>
</dbReference>
<dbReference type="InterPro" id="IPR037069">
    <property type="entry name" value="AcylCoA_DH/ox_N_sf"/>
</dbReference>
<dbReference type="Proteomes" id="UP000058012">
    <property type="component" value="Unassembled WGS sequence"/>
</dbReference>
<keyword evidence="5" id="KW-0560">Oxidoreductase</keyword>
<dbReference type="SUPFAM" id="SSF56645">
    <property type="entry name" value="Acyl-CoA dehydrogenase NM domain-like"/>
    <property type="match status" value="1"/>
</dbReference>
<dbReference type="InterPro" id="IPR009100">
    <property type="entry name" value="AcylCoA_DH/oxidase_NM_dom_sf"/>
</dbReference>
<evidence type="ECO:0000259" key="6">
    <source>
        <dbReference type="Pfam" id="PF00441"/>
    </source>
</evidence>
<dbReference type="PANTHER" id="PTHR43884">
    <property type="entry name" value="ACYL-COA DEHYDROGENASE"/>
    <property type="match status" value="1"/>
</dbReference>
<dbReference type="CDD" id="cd00567">
    <property type="entry name" value="ACAD"/>
    <property type="match status" value="1"/>
</dbReference>
<dbReference type="GO" id="GO:0003995">
    <property type="term" value="F:acyl-CoA dehydrogenase activity"/>
    <property type="evidence" value="ECO:0007669"/>
    <property type="project" value="TreeGrafter"/>
</dbReference>
<evidence type="ECO:0000256" key="3">
    <source>
        <dbReference type="ARBA" id="ARBA00022630"/>
    </source>
</evidence>
<dbReference type="Gene3D" id="2.40.110.10">
    <property type="entry name" value="Butyryl-CoA Dehydrogenase, subunit A, domain 2"/>
    <property type="match status" value="1"/>
</dbReference>
<comment type="similarity">
    <text evidence="2">Belongs to the acyl-CoA dehydrogenase family.</text>
</comment>
<feature type="domain" description="Acyl-CoA dehydrogenase/oxidase N-terminal" evidence="7">
    <location>
        <begin position="7"/>
        <end position="82"/>
    </location>
</feature>
<dbReference type="Pfam" id="PF00441">
    <property type="entry name" value="Acyl-CoA_dh_1"/>
    <property type="match status" value="1"/>
</dbReference>
<evidence type="ECO:0000256" key="1">
    <source>
        <dbReference type="ARBA" id="ARBA00001974"/>
    </source>
</evidence>
<feature type="domain" description="Acyl-CoA dehydrogenase/oxidase C-terminal" evidence="6">
    <location>
        <begin position="211"/>
        <end position="322"/>
    </location>
</feature>
<evidence type="ECO:0000256" key="5">
    <source>
        <dbReference type="ARBA" id="ARBA00023002"/>
    </source>
</evidence>
<dbReference type="AlphaFoldDB" id="A0A124JWL2"/>
<evidence type="ECO:0000256" key="2">
    <source>
        <dbReference type="ARBA" id="ARBA00009347"/>
    </source>
</evidence>
<dbReference type="InterPro" id="IPR046373">
    <property type="entry name" value="Acyl-CoA_Oxase/DH_mid-dom_sf"/>
</dbReference>
<evidence type="ECO:0008006" key="10">
    <source>
        <dbReference type="Google" id="ProtNLM"/>
    </source>
</evidence>
<comment type="caution">
    <text evidence="8">The sequence shown here is derived from an EMBL/GenBank/DDBJ whole genome shotgun (WGS) entry which is preliminary data.</text>
</comment>
<dbReference type="Pfam" id="PF02771">
    <property type="entry name" value="Acyl-CoA_dh_N"/>
    <property type="match status" value="1"/>
</dbReference>
<sequence>MNFDLDENQELFKAAVERFCQGQDVATRRAARALPGGIDRARWKELAELGLIGLAAGEDDGGMGGSHGDLAVVAQALGHAQAVEPWLECAFLPARLLAGSAHLEGVIAGETIAAFAFAEPGRRFMLEAQGVKVRGGKLTGTKQFVLGGGAADIFVVTAEEDGKTGLFVVDAKAAEVEVRPYPVADGGVAAIVTFHDAAAEGPLAADLAAVIDGARLMAAAEMVGIAQRLFADTLEYLKTREQFGQPLGRFQVLQHRMVDAYARVESVQSAILRALLQPAAPMAAIKAHVAENAIWVAHQAVQLHGGMGMSDELGIGHGLKRIVLLSKLFGDPDSDILDYARAA</sequence>
<reference evidence="8 9" key="1">
    <citation type="submission" date="2015-10" db="EMBL/GenBank/DDBJ databases">
        <title>Draft genome sequence of Novosphingobium fuchskuhlense DSM 25065 isolated from a surface water sample of the southwest basin of Lake Grosse Fuchskuhle.</title>
        <authorList>
            <person name="Ruckert C."/>
            <person name="Winkler A."/>
            <person name="Glaeser J."/>
            <person name="Grossart H.-P."/>
            <person name="Kalinowski J."/>
            <person name="Glaeser S."/>
        </authorList>
    </citation>
    <scope>NUCLEOTIDE SEQUENCE [LARGE SCALE GENOMIC DNA]</scope>
    <source>
        <strain evidence="8 9">FNE08-7</strain>
    </source>
</reference>